<evidence type="ECO:0000313" key="3">
    <source>
        <dbReference type="Proteomes" id="UP001263852"/>
    </source>
</evidence>
<feature type="transmembrane region" description="Helical" evidence="1">
    <location>
        <begin position="12"/>
        <end position="44"/>
    </location>
</feature>
<dbReference type="EMBL" id="JAVLAO010000001">
    <property type="protein sequence ID" value="MDT7040350.1"/>
    <property type="molecule type" value="Genomic_DNA"/>
</dbReference>
<comment type="caution">
    <text evidence="2">The sequence shown here is derived from an EMBL/GenBank/DDBJ whole genome shotgun (WGS) entry which is preliminary data.</text>
</comment>
<dbReference type="RefSeq" id="WP_101872685.1">
    <property type="nucleotide sequence ID" value="NZ_BOUG01000021.1"/>
</dbReference>
<proteinExistence type="predicted"/>
<reference evidence="2" key="1">
    <citation type="submission" date="2023-08" db="EMBL/GenBank/DDBJ databases">
        <authorList>
            <person name="Page C.A."/>
            <person name="Perez-Diaz I.M."/>
        </authorList>
    </citation>
    <scope>NUCLEOTIDE SEQUENCE</scope>
    <source>
        <strain evidence="2">1.8.9</strain>
    </source>
</reference>
<gene>
    <name evidence="2" type="ORF">RI555_15500</name>
</gene>
<evidence type="ECO:0000313" key="2">
    <source>
        <dbReference type="EMBL" id="MDT7040350.1"/>
    </source>
</evidence>
<name>A0AAW8WFC6_LACPE</name>
<accession>A0AAW8WFC6</accession>
<feature type="transmembrane region" description="Helical" evidence="1">
    <location>
        <begin position="80"/>
        <end position="102"/>
    </location>
</feature>
<keyword evidence="1" id="KW-0812">Transmembrane</keyword>
<keyword evidence="1" id="KW-1133">Transmembrane helix</keyword>
<organism evidence="2 3">
    <name type="scientific">Lactiplantibacillus pentosus</name>
    <name type="common">Lactobacillus pentosus</name>
    <dbReference type="NCBI Taxonomy" id="1589"/>
    <lineage>
        <taxon>Bacteria</taxon>
        <taxon>Bacillati</taxon>
        <taxon>Bacillota</taxon>
        <taxon>Bacilli</taxon>
        <taxon>Lactobacillales</taxon>
        <taxon>Lactobacillaceae</taxon>
        <taxon>Lactiplantibacillus</taxon>
    </lineage>
</organism>
<keyword evidence="1" id="KW-0472">Membrane</keyword>
<evidence type="ECO:0000256" key="1">
    <source>
        <dbReference type="SAM" id="Phobius"/>
    </source>
</evidence>
<protein>
    <recommendedName>
        <fullName evidence="4">Integral membrane protein</fullName>
    </recommendedName>
</protein>
<dbReference type="AlphaFoldDB" id="A0AAW8WFC6"/>
<evidence type="ECO:0008006" key="4">
    <source>
        <dbReference type="Google" id="ProtNLM"/>
    </source>
</evidence>
<dbReference type="Proteomes" id="UP001263852">
    <property type="component" value="Unassembled WGS sequence"/>
</dbReference>
<dbReference type="KEGG" id="lpg:BB562_01075"/>
<sequence>MTTFKNPLIFMPYLLAILGILSMLINPVVTIVISILMWLVSIIIPWHHREQPVLKYQLAPVCLAALLLEQWAFYPVVRPLWHTLLIDLAILGVGSFAIWMLYQTRNDSKH</sequence>